<organism evidence="1 2">
    <name type="scientific">Peronospora belbahrii</name>
    <dbReference type="NCBI Taxonomy" id="622444"/>
    <lineage>
        <taxon>Eukaryota</taxon>
        <taxon>Sar</taxon>
        <taxon>Stramenopiles</taxon>
        <taxon>Oomycota</taxon>
        <taxon>Peronosporomycetes</taxon>
        <taxon>Peronosporales</taxon>
        <taxon>Peronosporaceae</taxon>
        <taxon>Peronospora</taxon>
    </lineage>
</organism>
<dbReference type="EMBL" id="CAKKTJ010000264">
    <property type="protein sequence ID" value="CAH0478663.1"/>
    <property type="molecule type" value="Genomic_DNA"/>
</dbReference>
<dbReference type="Proteomes" id="UP001160483">
    <property type="component" value="Unassembled WGS sequence"/>
</dbReference>
<accession>A0AAU9LC19</accession>
<evidence type="ECO:0000313" key="2">
    <source>
        <dbReference type="Proteomes" id="UP001160483"/>
    </source>
</evidence>
<comment type="caution">
    <text evidence="1">The sequence shown here is derived from an EMBL/GenBank/DDBJ whole genome shotgun (WGS) entry which is preliminary data.</text>
</comment>
<evidence type="ECO:0000313" key="1">
    <source>
        <dbReference type="EMBL" id="CAH0478663.1"/>
    </source>
</evidence>
<proteinExistence type="predicted"/>
<protein>
    <submittedName>
        <fullName evidence="1">Uncharacterized protein</fullName>
    </submittedName>
</protein>
<sequence>MFLKNAPEAVEIADALCCTVTHTPHQARSSNLVGRRLRSMGLAAKKAQLLRRFDTVQARMVSSLAFLVQTGRYFNCAKSQQTANSKSRFHKRGDCLARIVVALAEKQTAGKQADKNISEKHYNRRSQDPAIHREVHVKPFAGHSGAAAASVRMSA</sequence>
<gene>
    <name evidence="1" type="ORF">PBS003_LOCUS5353</name>
</gene>
<name>A0AAU9LC19_9STRA</name>
<reference evidence="1" key="1">
    <citation type="submission" date="2021-11" db="EMBL/GenBank/DDBJ databases">
        <authorList>
            <person name="Islam A."/>
            <person name="Islam S."/>
            <person name="Flora M.S."/>
            <person name="Rahman M."/>
            <person name="Ziaur R.M."/>
            <person name="Epstein J.H."/>
            <person name="Hassan M."/>
            <person name="Klassen M."/>
            <person name="Woodard K."/>
            <person name="Webb A."/>
            <person name="Webby R.J."/>
            <person name="El Zowalaty M.E."/>
        </authorList>
    </citation>
    <scope>NUCLEOTIDE SEQUENCE</scope>
    <source>
        <strain evidence="1">Pbs3</strain>
    </source>
</reference>
<dbReference type="AlphaFoldDB" id="A0AAU9LC19"/>